<evidence type="ECO:0000256" key="3">
    <source>
        <dbReference type="ARBA" id="ARBA00013365"/>
    </source>
</evidence>
<dbReference type="InterPro" id="IPR004843">
    <property type="entry name" value="Calcineurin-like_PHP"/>
</dbReference>
<evidence type="ECO:0000256" key="7">
    <source>
        <dbReference type="RuleBase" id="RU363069"/>
    </source>
</evidence>
<organism evidence="10 11">
    <name type="scientific">Sanguibacter antarcticus</name>
    <dbReference type="NCBI Taxonomy" id="372484"/>
    <lineage>
        <taxon>Bacteria</taxon>
        <taxon>Bacillati</taxon>
        <taxon>Actinomycetota</taxon>
        <taxon>Actinomycetes</taxon>
        <taxon>Micrococcales</taxon>
        <taxon>Sanguibacteraceae</taxon>
        <taxon>Sanguibacter</taxon>
    </lineage>
</organism>
<dbReference type="PANTHER" id="PTHR30337:SF0">
    <property type="entry name" value="NUCLEASE SBCCD SUBUNIT D"/>
    <property type="match status" value="1"/>
</dbReference>
<evidence type="ECO:0000256" key="4">
    <source>
        <dbReference type="ARBA" id="ARBA00022722"/>
    </source>
</evidence>
<accession>A0A2A9E7H9</accession>
<keyword evidence="7" id="KW-0235">DNA replication</keyword>
<dbReference type="InterPro" id="IPR041796">
    <property type="entry name" value="Mre11_N"/>
</dbReference>
<dbReference type="Pfam" id="PF12320">
    <property type="entry name" value="SbcD_C"/>
    <property type="match status" value="1"/>
</dbReference>
<proteinExistence type="inferred from homology"/>
<comment type="caution">
    <text evidence="10">The sequence shown here is derived from an EMBL/GenBank/DDBJ whole genome shotgun (WGS) entry which is preliminary data.</text>
</comment>
<dbReference type="InterPro" id="IPR050535">
    <property type="entry name" value="DNA_Repair-Maintenance_Comp"/>
</dbReference>
<dbReference type="EMBL" id="PDJG01000001">
    <property type="protein sequence ID" value="PFG34596.1"/>
    <property type="molecule type" value="Genomic_DNA"/>
</dbReference>
<comment type="function">
    <text evidence="7">SbcCD cleaves DNA hairpin structures. These structures can inhibit DNA replication and are intermediates in certain DNA recombination reactions. The complex acts as a 3'-&gt;5' double strand exonuclease that can open hairpins. It also has a 5' single-strand endonuclease activity.</text>
</comment>
<dbReference type="GO" id="GO:0004519">
    <property type="term" value="F:endonuclease activity"/>
    <property type="evidence" value="ECO:0007669"/>
    <property type="project" value="UniProtKB-KW"/>
</dbReference>
<keyword evidence="11" id="KW-1185">Reference proteome</keyword>
<feature type="domain" description="Nuclease SbcCD subunit D C-terminal" evidence="9">
    <location>
        <begin position="287"/>
        <end position="372"/>
    </location>
</feature>
<dbReference type="GO" id="GO:0006260">
    <property type="term" value="P:DNA replication"/>
    <property type="evidence" value="ECO:0007669"/>
    <property type="project" value="UniProtKB-KW"/>
</dbReference>
<dbReference type="InterPro" id="IPR029052">
    <property type="entry name" value="Metallo-depent_PP-like"/>
</dbReference>
<evidence type="ECO:0000256" key="6">
    <source>
        <dbReference type="ARBA" id="ARBA00022839"/>
    </source>
</evidence>
<dbReference type="GO" id="GO:0008408">
    <property type="term" value="F:3'-5' exonuclease activity"/>
    <property type="evidence" value="ECO:0007669"/>
    <property type="project" value="InterPro"/>
</dbReference>
<sequence length="401" mass="42770">MRILHTSDWHLGRTLHGVDLVEHQAAYLDHLVELTRSEGVAAVVVSGDVYDRAIPPVEAVTLLSQTVERLSEHAQVVITPGNHDSAVRLGFGADVLRSGIHVRARVADVGRPVELVDPHGGPPVLVYALPYLDPDVARTALRDDAPEPLGRSHEAVMGAAMRRVRADLALRTSAAGRPVRSVVMAHAFVVGGEASESERDIRVGGVDSVPAGVFAGVDYVALGHLHGPQRVAFPAGTVGRYSGSPLAYSFSEMRHTKSTVVVELADPADGRAPGGVGEPELHLAPVPRRLSEVVGPLADLLGAAGEAHRDDWVRLVVTDRARPREMNVQLKELFPHALVMQHRPEAREPRQSVSLTVTAASDPVDVATGFVEHVTGDEPSSAEISVLRTAFERAAAAERSA</sequence>
<comment type="subunit">
    <text evidence="2 7">Heterodimer of SbcC and SbcD.</text>
</comment>
<gene>
    <name evidence="7" type="primary">sbcD</name>
    <name evidence="10" type="ORF">ATL42_2513</name>
</gene>
<keyword evidence="7" id="KW-0233">DNA recombination</keyword>
<dbReference type="NCBIfam" id="TIGR00619">
    <property type="entry name" value="sbcd"/>
    <property type="match status" value="1"/>
</dbReference>
<evidence type="ECO:0000256" key="5">
    <source>
        <dbReference type="ARBA" id="ARBA00022801"/>
    </source>
</evidence>
<name>A0A2A9E7H9_9MICO</name>
<dbReference type="Proteomes" id="UP000225548">
    <property type="component" value="Unassembled WGS sequence"/>
</dbReference>
<evidence type="ECO:0000256" key="2">
    <source>
        <dbReference type="ARBA" id="ARBA00011322"/>
    </source>
</evidence>
<dbReference type="RefSeq" id="WP_098456546.1">
    <property type="nucleotide sequence ID" value="NZ_PDJG01000001.1"/>
</dbReference>
<dbReference type="SUPFAM" id="SSF56300">
    <property type="entry name" value="Metallo-dependent phosphatases"/>
    <property type="match status" value="1"/>
</dbReference>
<dbReference type="GO" id="GO:0006310">
    <property type="term" value="P:DNA recombination"/>
    <property type="evidence" value="ECO:0007669"/>
    <property type="project" value="UniProtKB-KW"/>
</dbReference>
<dbReference type="OrthoDB" id="9773856at2"/>
<protein>
    <recommendedName>
        <fullName evidence="3 7">Nuclease SbcCD subunit D</fullName>
    </recommendedName>
</protein>
<dbReference type="InterPro" id="IPR004593">
    <property type="entry name" value="SbcD"/>
</dbReference>
<reference evidence="10 11" key="1">
    <citation type="submission" date="2017-10" db="EMBL/GenBank/DDBJ databases">
        <title>Sequencing the genomes of 1000 actinobacteria strains.</title>
        <authorList>
            <person name="Klenk H.-P."/>
        </authorList>
    </citation>
    <scope>NUCLEOTIDE SEQUENCE [LARGE SCALE GENOMIC DNA]</scope>
    <source>
        <strain evidence="10 11">DSM 18966</strain>
    </source>
</reference>
<feature type="domain" description="Calcineurin-like phosphoesterase" evidence="8">
    <location>
        <begin position="1"/>
        <end position="227"/>
    </location>
</feature>
<evidence type="ECO:0000313" key="11">
    <source>
        <dbReference type="Proteomes" id="UP000225548"/>
    </source>
</evidence>
<evidence type="ECO:0000256" key="1">
    <source>
        <dbReference type="ARBA" id="ARBA00010555"/>
    </source>
</evidence>
<keyword evidence="5 7" id="KW-0378">Hydrolase</keyword>
<dbReference type="Pfam" id="PF00149">
    <property type="entry name" value="Metallophos"/>
    <property type="match status" value="1"/>
</dbReference>
<keyword evidence="6 7" id="KW-0269">Exonuclease</keyword>
<dbReference type="CDD" id="cd00840">
    <property type="entry name" value="MPP_Mre11_N"/>
    <property type="match status" value="1"/>
</dbReference>
<dbReference type="InterPro" id="IPR026843">
    <property type="entry name" value="SbcD_C"/>
</dbReference>
<evidence type="ECO:0000259" key="9">
    <source>
        <dbReference type="Pfam" id="PF12320"/>
    </source>
</evidence>
<comment type="similarity">
    <text evidence="1 7">Belongs to the SbcD family.</text>
</comment>
<evidence type="ECO:0000259" key="8">
    <source>
        <dbReference type="Pfam" id="PF00149"/>
    </source>
</evidence>
<dbReference type="PANTHER" id="PTHR30337">
    <property type="entry name" value="COMPONENT OF ATP-DEPENDENT DSDNA EXONUCLEASE"/>
    <property type="match status" value="1"/>
</dbReference>
<keyword evidence="4 7" id="KW-0540">Nuclease</keyword>
<keyword evidence="7" id="KW-0255">Endonuclease</keyword>
<evidence type="ECO:0000313" key="10">
    <source>
        <dbReference type="EMBL" id="PFG34596.1"/>
    </source>
</evidence>
<dbReference type="Gene3D" id="3.60.21.10">
    <property type="match status" value="1"/>
</dbReference>
<dbReference type="AlphaFoldDB" id="A0A2A9E7H9"/>